<dbReference type="GO" id="GO:0008270">
    <property type="term" value="F:zinc ion binding"/>
    <property type="evidence" value="ECO:0007669"/>
    <property type="project" value="UniProtKB-KW"/>
</dbReference>
<feature type="compositionally biased region" description="Basic and acidic residues" evidence="3">
    <location>
        <begin position="1"/>
        <end position="12"/>
    </location>
</feature>
<accession>F0XB83</accession>
<keyword evidence="2" id="KW-0175">Coiled coil</keyword>
<dbReference type="Pfam" id="PF20882">
    <property type="entry name" value="Sos7"/>
    <property type="match status" value="1"/>
</dbReference>
<reference evidence="5 6" key="1">
    <citation type="journal article" date="2011" name="Proc. Natl. Acad. Sci. U.S.A.">
        <title>Genome and transcriptome analyses of the mountain pine beetle-fungal symbiont Grosmannia clavigera, a lodgepole pine pathogen.</title>
        <authorList>
            <person name="DiGuistini S."/>
            <person name="Wang Y."/>
            <person name="Liao N.Y."/>
            <person name="Taylor G."/>
            <person name="Tanguay P."/>
            <person name="Feau N."/>
            <person name="Henrissat B."/>
            <person name="Chan S.K."/>
            <person name="Hesse-Orce U."/>
            <person name="Alamouti S.M."/>
            <person name="Tsui C.K.M."/>
            <person name="Docking R.T."/>
            <person name="Levasseur A."/>
            <person name="Haridas S."/>
            <person name="Robertson G."/>
            <person name="Birol I."/>
            <person name="Holt R.A."/>
            <person name="Marra M.A."/>
            <person name="Hamelin R.C."/>
            <person name="Hirst M."/>
            <person name="Jones S.J.M."/>
            <person name="Bohlmann J."/>
            <person name="Breuil C."/>
        </authorList>
    </citation>
    <scope>NUCLEOTIDE SEQUENCE [LARGE SCALE GENOMIC DNA]</scope>
    <source>
        <strain evidence="6">kw1407 / UAMH 11150</strain>
    </source>
</reference>
<dbReference type="InParanoid" id="F0XB83"/>
<keyword evidence="6" id="KW-1185">Reference proteome</keyword>
<dbReference type="PROSITE" id="PS00028">
    <property type="entry name" value="ZINC_FINGER_C2H2_1"/>
    <property type="match status" value="1"/>
</dbReference>
<keyword evidence="1" id="KW-0863">Zinc-finger</keyword>
<feature type="compositionally biased region" description="Low complexity" evidence="3">
    <location>
        <begin position="33"/>
        <end position="46"/>
    </location>
</feature>
<feature type="region of interest" description="Disordered" evidence="3">
    <location>
        <begin position="1"/>
        <end position="47"/>
    </location>
</feature>
<evidence type="ECO:0000256" key="3">
    <source>
        <dbReference type="SAM" id="MobiDB-lite"/>
    </source>
</evidence>
<dbReference type="Proteomes" id="UP000007796">
    <property type="component" value="Unassembled WGS sequence"/>
</dbReference>
<keyword evidence="1" id="KW-0479">Metal-binding</keyword>
<feature type="domain" description="C2H2-type" evidence="4">
    <location>
        <begin position="239"/>
        <end position="266"/>
    </location>
</feature>
<feature type="compositionally biased region" description="Low complexity" evidence="3">
    <location>
        <begin position="13"/>
        <end position="24"/>
    </location>
</feature>
<evidence type="ECO:0000256" key="2">
    <source>
        <dbReference type="SAM" id="Coils"/>
    </source>
</evidence>
<dbReference type="AlphaFoldDB" id="F0XB83"/>
<name>F0XB83_GROCL</name>
<dbReference type="EMBL" id="GL629756">
    <property type="protein sequence ID" value="EFX05048.1"/>
    <property type="molecule type" value="Genomic_DNA"/>
</dbReference>
<dbReference type="HOGENOM" id="CLU_499831_0_0_1"/>
<dbReference type="RefSeq" id="XP_014174530.1">
    <property type="nucleotide sequence ID" value="XM_014319055.1"/>
</dbReference>
<dbReference type="GeneID" id="25978619"/>
<dbReference type="OrthoDB" id="5230137at2759"/>
<keyword evidence="1" id="KW-0862">Zinc</keyword>
<evidence type="ECO:0000259" key="4">
    <source>
        <dbReference type="PROSITE" id="PS50157"/>
    </source>
</evidence>
<evidence type="ECO:0000313" key="6">
    <source>
        <dbReference type="Proteomes" id="UP000007796"/>
    </source>
</evidence>
<proteinExistence type="predicted"/>
<organism evidence="6">
    <name type="scientific">Grosmannia clavigera (strain kw1407 / UAMH 11150)</name>
    <name type="common">Blue stain fungus</name>
    <name type="synonym">Graphiocladiella clavigera</name>
    <dbReference type="NCBI Taxonomy" id="655863"/>
    <lineage>
        <taxon>Eukaryota</taxon>
        <taxon>Fungi</taxon>
        <taxon>Dikarya</taxon>
        <taxon>Ascomycota</taxon>
        <taxon>Pezizomycotina</taxon>
        <taxon>Sordariomycetes</taxon>
        <taxon>Sordariomycetidae</taxon>
        <taxon>Ophiostomatales</taxon>
        <taxon>Ophiostomataceae</taxon>
        <taxon>Leptographium</taxon>
    </lineage>
</organism>
<protein>
    <submittedName>
        <fullName evidence="5">Zinc finger transcription factor</fullName>
    </submittedName>
</protein>
<dbReference type="InterPro" id="IPR048781">
    <property type="entry name" value="Sos7_CC"/>
</dbReference>
<feature type="coiled-coil region" evidence="2">
    <location>
        <begin position="366"/>
        <end position="393"/>
    </location>
</feature>
<dbReference type="InterPro" id="IPR013087">
    <property type="entry name" value="Znf_C2H2_type"/>
</dbReference>
<evidence type="ECO:0000256" key="1">
    <source>
        <dbReference type="PROSITE-ProRule" id="PRU00042"/>
    </source>
</evidence>
<gene>
    <name evidence="5" type="ORF">CMQ_5310</name>
</gene>
<sequence>MPRTRASSEARSTRSTRSSKSRQSGEATERSEVTSTRASSASSSSSYTPAQYVNMLHMDHMTRYMQSTEAQEGLDTLLEIVKHRDGGPEAPDYQSALSELDYLEGLFKKLRFSYKEQLTKETVVRRILELELPVLSATDIDAMVQDTEAERQRLREIKNVAREQGAAAEAIIRDLAGERQYVAGAESEMATLPDRLLHLRHRLVRMKLALRAELQSLDEAEGGMEEGVVPSSGPVSTAFQCSRCGREFHTEAFLALHQALHNAPTLAVGEEGGAAAAAEALIGWDAEGADVVPAFPMRPCPGCSEQVAALFLDSAPQDETHAALHARVRREVARAAEALERLAVGADAQDDALELRSETEEIVVRLQLDEAEMVELEAQAREEAARQAAIEGETAQSLDHLRESVGSIRLEMMRIEQEADRMVQHMEGKTSVGRTLQEQAELFGLLMGE</sequence>
<dbReference type="eggNOG" id="ENOG502RPX1">
    <property type="taxonomic scope" value="Eukaryota"/>
</dbReference>
<evidence type="ECO:0000313" key="5">
    <source>
        <dbReference type="EMBL" id="EFX05048.1"/>
    </source>
</evidence>
<dbReference type="PROSITE" id="PS50157">
    <property type="entry name" value="ZINC_FINGER_C2H2_2"/>
    <property type="match status" value="1"/>
</dbReference>